<evidence type="ECO:0000256" key="4">
    <source>
        <dbReference type="ARBA" id="ARBA00023125"/>
    </source>
</evidence>
<dbReference type="InterPro" id="IPR050913">
    <property type="entry name" value="AP2/ERF_ERF"/>
</dbReference>
<dbReference type="PANTHER" id="PTHR31194:SF202">
    <property type="entry name" value="ETHYLENE-RESPONSIVE TRANSCRIPTION FACTOR ERF070"/>
    <property type="match status" value="1"/>
</dbReference>
<dbReference type="AlphaFoldDB" id="A0AAU9N7B8"/>
<dbReference type="CDD" id="cd00018">
    <property type="entry name" value="AP2"/>
    <property type="match status" value="1"/>
</dbReference>
<evidence type="ECO:0000256" key="1">
    <source>
        <dbReference type="ARBA" id="ARBA00004123"/>
    </source>
</evidence>
<organism evidence="9 10">
    <name type="scientific">Lactuca virosa</name>
    <dbReference type="NCBI Taxonomy" id="75947"/>
    <lineage>
        <taxon>Eukaryota</taxon>
        <taxon>Viridiplantae</taxon>
        <taxon>Streptophyta</taxon>
        <taxon>Embryophyta</taxon>
        <taxon>Tracheophyta</taxon>
        <taxon>Spermatophyta</taxon>
        <taxon>Magnoliopsida</taxon>
        <taxon>eudicotyledons</taxon>
        <taxon>Gunneridae</taxon>
        <taxon>Pentapetalae</taxon>
        <taxon>asterids</taxon>
        <taxon>campanulids</taxon>
        <taxon>Asterales</taxon>
        <taxon>Asteraceae</taxon>
        <taxon>Cichorioideae</taxon>
        <taxon>Cichorieae</taxon>
        <taxon>Lactucinae</taxon>
        <taxon>Lactuca</taxon>
    </lineage>
</organism>
<dbReference type="InterPro" id="IPR001471">
    <property type="entry name" value="AP2/ERF_dom"/>
</dbReference>
<dbReference type="GO" id="GO:0005634">
    <property type="term" value="C:nucleus"/>
    <property type="evidence" value="ECO:0007669"/>
    <property type="project" value="UniProtKB-SubCell"/>
</dbReference>
<proteinExistence type="predicted"/>
<keyword evidence="6" id="KW-0539">Nucleus</keyword>
<name>A0AAU9N7B8_9ASTR</name>
<keyword evidence="5" id="KW-0804">Transcription</keyword>
<keyword evidence="3" id="KW-0805">Transcription regulation</keyword>
<sequence length="342" mass="38735">MDDYYMLCPIKQTEHKKVITMAIPDITTKFSVQENKPPERLVRISMTDLYATDSSSEEEDGGFVRRRVKKYVNEINIQTTCRTAVEVENSKKTTGNRESGLQAKHKPMKTTKTPVNNGRKFRGVRQRPWGKWAAEIRDPARRVRLWLGTYETAEEAARVYDNAAIKLRGPDALTNFSNPPIEENPPPVNIPSTSGYDSSEESHNLLSPTSVLRFSSTNNDNSNSHSKEALEPVKEAEECQSTNRFDPVNELDPNTNLVVDKKGLDPFGDEPFLNNLFDFQSPDLTQFGDGAPFNMMGNDFGSLDSIEFDNYVSLSFFENFKDPIYDIGSLSTLEVENYFQDI</sequence>
<dbReference type="InterPro" id="IPR016177">
    <property type="entry name" value="DNA-bd_dom_sf"/>
</dbReference>
<accession>A0AAU9N7B8</accession>
<feature type="region of interest" description="Disordered" evidence="7">
    <location>
        <begin position="89"/>
        <end position="121"/>
    </location>
</feature>
<dbReference type="Pfam" id="PF00847">
    <property type="entry name" value="AP2"/>
    <property type="match status" value="1"/>
</dbReference>
<evidence type="ECO:0000256" key="6">
    <source>
        <dbReference type="ARBA" id="ARBA00023242"/>
    </source>
</evidence>
<evidence type="ECO:0000256" key="3">
    <source>
        <dbReference type="ARBA" id="ARBA00023015"/>
    </source>
</evidence>
<dbReference type="PANTHER" id="PTHR31194">
    <property type="entry name" value="SHN SHINE , DNA BINDING / TRANSCRIPTION FACTOR"/>
    <property type="match status" value="1"/>
</dbReference>
<evidence type="ECO:0000313" key="9">
    <source>
        <dbReference type="EMBL" id="CAH1430230.1"/>
    </source>
</evidence>
<dbReference type="Proteomes" id="UP001157418">
    <property type="component" value="Unassembled WGS sequence"/>
</dbReference>
<feature type="domain" description="AP2/ERF" evidence="8">
    <location>
        <begin position="120"/>
        <end position="177"/>
    </location>
</feature>
<evidence type="ECO:0000256" key="2">
    <source>
        <dbReference type="ARBA" id="ARBA00022821"/>
    </source>
</evidence>
<keyword evidence="4" id="KW-0238">DNA-binding</keyword>
<reference evidence="9 10" key="1">
    <citation type="submission" date="2022-01" db="EMBL/GenBank/DDBJ databases">
        <authorList>
            <person name="Xiong W."/>
            <person name="Schranz E."/>
        </authorList>
    </citation>
    <scope>NUCLEOTIDE SEQUENCE [LARGE SCALE GENOMIC DNA]</scope>
</reference>
<comment type="caution">
    <text evidence="9">The sequence shown here is derived from an EMBL/GenBank/DDBJ whole genome shotgun (WGS) entry which is preliminary data.</text>
</comment>
<dbReference type="PRINTS" id="PR00367">
    <property type="entry name" value="ETHRSPELEMNT"/>
</dbReference>
<evidence type="ECO:0000256" key="7">
    <source>
        <dbReference type="SAM" id="MobiDB-lite"/>
    </source>
</evidence>
<dbReference type="InterPro" id="IPR036955">
    <property type="entry name" value="AP2/ERF_dom_sf"/>
</dbReference>
<dbReference type="EMBL" id="CAKMRJ010003334">
    <property type="protein sequence ID" value="CAH1430230.1"/>
    <property type="molecule type" value="Genomic_DNA"/>
</dbReference>
<dbReference type="PROSITE" id="PS51032">
    <property type="entry name" value="AP2_ERF"/>
    <property type="match status" value="1"/>
</dbReference>
<evidence type="ECO:0000259" key="8">
    <source>
        <dbReference type="PROSITE" id="PS51032"/>
    </source>
</evidence>
<evidence type="ECO:0000313" key="10">
    <source>
        <dbReference type="Proteomes" id="UP001157418"/>
    </source>
</evidence>
<feature type="compositionally biased region" description="Low complexity" evidence="7">
    <location>
        <begin position="215"/>
        <end position="224"/>
    </location>
</feature>
<dbReference type="FunFam" id="3.30.730.10:FF:000001">
    <property type="entry name" value="Ethylene-responsive transcription factor 2"/>
    <property type="match status" value="1"/>
</dbReference>
<keyword evidence="2" id="KW-0611">Plant defense</keyword>
<dbReference type="GO" id="GO:0006952">
    <property type="term" value="P:defense response"/>
    <property type="evidence" value="ECO:0007669"/>
    <property type="project" value="UniProtKB-KW"/>
</dbReference>
<dbReference type="SMART" id="SM00380">
    <property type="entry name" value="AP2"/>
    <property type="match status" value="1"/>
</dbReference>
<dbReference type="GO" id="GO:0003700">
    <property type="term" value="F:DNA-binding transcription factor activity"/>
    <property type="evidence" value="ECO:0007669"/>
    <property type="project" value="InterPro"/>
</dbReference>
<dbReference type="GO" id="GO:0003677">
    <property type="term" value="F:DNA binding"/>
    <property type="evidence" value="ECO:0007669"/>
    <property type="project" value="UniProtKB-KW"/>
</dbReference>
<protein>
    <recommendedName>
        <fullName evidence="8">AP2/ERF domain-containing protein</fullName>
    </recommendedName>
</protein>
<comment type="subcellular location">
    <subcellularLocation>
        <location evidence="1">Nucleus</location>
    </subcellularLocation>
</comment>
<dbReference type="Gene3D" id="3.30.730.10">
    <property type="entry name" value="AP2/ERF domain"/>
    <property type="match status" value="1"/>
</dbReference>
<gene>
    <name evidence="9" type="ORF">LVIROSA_LOCUS17026</name>
</gene>
<evidence type="ECO:0000256" key="5">
    <source>
        <dbReference type="ARBA" id="ARBA00023163"/>
    </source>
</evidence>
<feature type="compositionally biased region" description="Basic and acidic residues" evidence="7">
    <location>
        <begin position="225"/>
        <end position="235"/>
    </location>
</feature>
<feature type="region of interest" description="Disordered" evidence="7">
    <location>
        <begin position="176"/>
        <end position="235"/>
    </location>
</feature>
<feature type="compositionally biased region" description="Polar residues" evidence="7">
    <location>
        <begin position="204"/>
        <end position="214"/>
    </location>
</feature>
<keyword evidence="10" id="KW-1185">Reference proteome</keyword>
<dbReference type="SUPFAM" id="SSF54171">
    <property type="entry name" value="DNA-binding domain"/>
    <property type="match status" value="1"/>
</dbReference>